<evidence type="ECO:0000256" key="1">
    <source>
        <dbReference type="ARBA" id="ARBA00004555"/>
    </source>
</evidence>
<dbReference type="InterPro" id="IPR058567">
    <property type="entry name" value="Ig_TRAPPC9_Trs120_3rd"/>
</dbReference>
<evidence type="ECO:0000259" key="5">
    <source>
        <dbReference type="Pfam" id="PF26254"/>
    </source>
</evidence>
<keyword evidence="9" id="KW-1185">Reference proteome</keyword>
<dbReference type="InterPro" id="IPR058564">
    <property type="entry name" value="TPR_TRAPPC9_Trs120"/>
</dbReference>
<reference evidence="8 9" key="1">
    <citation type="submission" date="2018-06" db="EMBL/GenBank/DDBJ databases">
        <title>Population genomics shows no distinction between pathogenic Candida krusei and environmental Pichia kudriavzevii: One species, four names.</title>
        <authorList>
            <person name="Douglass A.P."/>
            <person name="Offei B."/>
            <person name="Braun-Galleani S."/>
            <person name="Coughlan A.Y."/>
            <person name="Martos A."/>
            <person name="Ortiz-Merino R.A."/>
            <person name="Byrne K.P."/>
            <person name="Wolfe K.H."/>
        </authorList>
    </citation>
    <scope>NUCLEOTIDE SEQUENCE [LARGE SCALE GENOMIC DNA]</scope>
    <source>
        <strain evidence="8 9">CBS573</strain>
    </source>
</reference>
<dbReference type="Pfam" id="PF26282">
    <property type="entry name" value="Ig_TRAPPC9-Trs120_3rd"/>
    <property type="match status" value="1"/>
</dbReference>
<feature type="domain" description="Trs120/TRAPPC9 fourth Ig-like" evidence="7">
    <location>
        <begin position="1050"/>
        <end position="1166"/>
    </location>
</feature>
<dbReference type="AlphaFoldDB" id="A0A2U9R1K1"/>
<dbReference type="VEuPathDB" id="FungiDB:C5L36_0B04240"/>
<evidence type="ECO:0000256" key="2">
    <source>
        <dbReference type="ARBA" id="ARBA00023034"/>
    </source>
</evidence>
<evidence type="ECO:0008006" key="10">
    <source>
        <dbReference type="Google" id="ProtNLM"/>
    </source>
</evidence>
<evidence type="ECO:0000313" key="9">
    <source>
        <dbReference type="Proteomes" id="UP000249293"/>
    </source>
</evidence>
<dbReference type="InterPro" id="IPR013935">
    <property type="entry name" value="Trs120_TRAPPC9"/>
</dbReference>
<dbReference type="PANTHER" id="PTHR21512">
    <property type="entry name" value="TRAFFICKING PROTEIN PARTICLE COMPLEX SUBUNIT 9"/>
    <property type="match status" value="1"/>
</dbReference>
<sequence>MEEITFLAPAMVRALLVPVAEFDQTKFRNVVEVLKRVKDVRALDLVHSPGKFNPQAYPQGHVYYNFITRDDDADSLFLHDFEPFRKTAVVIGLLGWSKEVTEEIIRLKKNQLQRKYPAPIANIIMIFGCPIAFESKISDVFCVDENLSNIETRICDATSRFLCKFSVYASAYEHTTLRSPGNLTGVVLKQRKRLSSSFEMNPERSKQMVTRGRRLKLNANFYLMAGNLKASLNDFSEAIFNLKAANDYLWLASALDGLAVCIFLLSSLGVPYRLPQFLNSLINSGKNVKSMLRSPSTTPRPSFQLSDISTSFSSFNESDGELNVMPFDVVEETIINCGHLSSYYYEYAKTEQTENVPAIVSSESLIRYALLMVLVDLNGKYDMSLVNEIVQGKSLHEGRYISENFNMEFFNFICFHVLNTDFEKLPVNSQLRIYQTLAFLFSKAKMKMKKALMVYNFLDLINASEQQLFSSISGYERLDLMLRDFCETYDIFIDRPEDIIRPNYIQKDLLLHILKLCERVGYRGGYVIYGLFILTNFKQILGSSQQVEIYDKIKRFSSFVKVGARCWNDDFLVGIDFEAVSGKLVEGEESTVKIHIRNPYAFELDIKELSLSTKDNFSFKLLSPDKKSINDFKDSYKIVLKPYSEILVSLSIIPENNGTFAVDGIIASIGICDKRKYSVRVEDMSAFPPKLKKSVHCCETETKFREWRIQVVHKQPLLKIVEVKLRDKWLMLLDGERKQFSVILKNTTTSDINHLVSMFRDSTTDILNAELNNKALRPNEIYEIEYQIYKKKPFKILNKNDLVKIKGNQTFKLDLEIVGKLDVKEANLVLEYSYQKNTIAEYIRSLSIPVSLTVYPSVELAGCDIIPLTSNTSIGDMESKTCWQFLKEVSEEHHNLADFCLIALDFVNMWSEEMEIVIQYRMDGSSGAKEPRMFITSEQLQTRKNVRMFVPIKRMDLDEQLLEQKIPSLRNKQFVVDKKTPLAEQHFIKHSFWYKEEILKHLSAIWKVSSSVSSSMYLGRSGEINMRGFRFSSRMIENIRVEKVKLKLKLLNDQDIVQDLNNVYLNQFYTVRIEITNRNKYPIFGMLRHIPVCKDPPYTYEKKVLINGVLQFSIGKPLDSNETMIFELGIVFIEKGDYEWGALFDEMPDWKDGNLTIKKQHLQREQLKFKVQ</sequence>
<evidence type="ECO:0000259" key="4">
    <source>
        <dbReference type="Pfam" id="PF26251"/>
    </source>
</evidence>
<dbReference type="Pfam" id="PF26283">
    <property type="entry name" value="Ig_TRAPPC9-Trs120_4th"/>
    <property type="match status" value="1"/>
</dbReference>
<dbReference type="Proteomes" id="UP000249293">
    <property type="component" value="Chromosome 2"/>
</dbReference>
<comment type="subcellular location">
    <subcellularLocation>
        <location evidence="1">Golgi apparatus</location>
    </subcellularLocation>
</comment>
<organism evidence="8 9">
    <name type="scientific">Pichia kudriavzevii</name>
    <name type="common">Yeast</name>
    <name type="synonym">Issatchenkia orientalis</name>
    <dbReference type="NCBI Taxonomy" id="4909"/>
    <lineage>
        <taxon>Eukaryota</taxon>
        <taxon>Fungi</taxon>
        <taxon>Dikarya</taxon>
        <taxon>Ascomycota</taxon>
        <taxon>Saccharomycotina</taxon>
        <taxon>Pichiomycetes</taxon>
        <taxon>Pichiales</taxon>
        <taxon>Pichiaceae</taxon>
        <taxon>Pichia</taxon>
    </lineage>
</organism>
<dbReference type="InterPro" id="IPR058568">
    <property type="entry name" value="Ig_TRAPPC9_Trs120_4th"/>
</dbReference>
<evidence type="ECO:0000259" key="7">
    <source>
        <dbReference type="Pfam" id="PF26283"/>
    </source>
</evidence>
<keyword evidence="2" id="KW-0333">Golgi apparatus</keyword>
<evidence type="ECO:0000259" key="6">
    <source>
        <dbReference type="Pfam" id="PF26282"/>
    </source>
</evidence>
<dbReference type="STRING" id="4909.A0A2U9R1K1"/>
<dbReference type="Pfam" id="PF08626">
    <property type="entry name" value="TRAPPC9-Trs120"/>
    <property type="match status" value="1"/>
</dbReference>
<dbReference type="KEGG" id="pkz:C5L36_0B04240"/>
<dbReference type="PANTHER" id="PTHR21512:SF5">
    <property type="entry name" value="TRAFFICKING PROTEIN PARTICLE COMPLEX SUBUNIT 9"/>
    <property type="match status" value="1"/>
</dbReference>
<dbReference type="Pfam" id="PF26280">
    <property type="entry name" value="Ig_TRAPPC9-Trs120_2nd"/>
    <property type="match status" value="1"/>
</dbReference>
<name>A0A2U9R1K1_PICKU</name>
<evidence type="ECO:0000313" key="8">
    <source>
        <dbReference type="EMBL" id="AWU75173.1"/>
    </source>
</evidence>
<dbReference type="InterPro" id="IPR058563">
    <property type="entry name" value="Trs120_TRAPPC9_N"/>
</dbReference>
<dbReference type="EMBL" id="CP028774">
    <property type="protein sequence ID" value="AWU75173.1"/>
    <property type="molecule type" value="Genomic_DNA"/>
</dbReference>
<dbReference type="GO" id="GO:0005802">
    <property type="term" value="C:trans-Golgi network"/>
    <property type="evidence" value="ECO:0007669"/>
    <property type="project" value="TreeGrafter"/>
</dbReference>
<gene>
    <name evidence="8" type="ORF">C5L36_0B04240</name>
</gene>
<evidence type="ECO:0000259" key="3">
    <source>
        <dbReference type="Pfam" id="PF08626"/>
    </source>
</evidence>
<feature type="domain" description="Trs120/TRAPPC9 N-terminal" evidence="3">
    <location>
        <begin position="5"/>
        <end position="277"/>
    </location>
</feature>
<dbReference type="Pfam" id="PF26251">
    <property type="entry name" value="TPR_TRAPPC9-Trs120"/>
    <property type="match status" value="1"/>
</dbReference>
<feature type="domain" description="Trs120/TRAPPC9 first Ig-like" evidence="5">
    <location>
        <begin position="583"/>
        <end position="692"/>
    </location>
</feature>
<dbReference type="Pfam" id="PF26254">
    <property type="entry name" value="Ig_TRAPPC9-Trs120_1st"/>
    <property type="match status" value="1"/>
</dbReference>
<feature type="domain" description="Trs120/TRAPPC9 TPR region" evidence="4">
    <location>
        <begin position="343"/>
        <end position="558"/>
    </location>
</feature>
<dbReference type="OrthoDB" id="27962at2759"/>
<dbReference type="InterPro" id="IPR058565">
    <property type="entry name" value="Ig_TRAPPC9_Trs120_1st"/>
</dbReference>
<dbReference type="GeneID" id="40382938"/>
<protein>
    <recommendedName>
        <fullName evidence="10">Trafficking protein particle complex II-specific subunit 120</fullName>
    </recommendedName>
</protein>
<proteinExistence type="predicted"/>
<accession>A0A2U9R1K1</accession>
<dbReference type="RefSeq" id="XP_029320650.1">
    <property type="nucleotide sequence ID" value="XM_029464791.1"/>
</dbReference>
<feature type="domain" description="Trs120/TRAPPC9 third Ig-like" evidence="6">
    <location>
        <begin position="858"/>
        <end position="1039"/>
    </location>
</feature>